<dbReference type="EMBL" id="JAMRDG010000001">
    <property type="protein sequence ID" value="KAJ3699161.1"/>
    <property type="molecule type" value="Genomic_DNA"/>
</dbReference>
<evidence type="ECO:0000256" key="3">
    <source>
        <dbReference type="ARBA" id="ARBA00011245"/>
    </source>
</evidence>
<keyword evidence="11" id="KW-1185">Reference proteome</keyword>
<comment type="caution">
    <text evidence="10">The sequence shown here is derived from an EMBL/GenBank/DDBJ whole genome shotgun (WGS) entry which is preliminary data.</text>
</comment>
<dbReference type="GO" id="GO:0019139">
    <property type="term" value="F:cytokinin dehydrogenase activity"/>
    <property type="evidence" value="ECO:0007669"/>
    <property type="project" value="UniProtKB-EC"/>
</dbReference>
<dbReference type="InterPro" id="IPR016166">
    <property type="entry name" value="FAD-bd_PCMH"/>
</dbReference>
<dbReference type="PANTHER" id="PTHR13878:SF112">
    <property type="entry name" value="CYTOKININ DEHYDROGENASE 7"/>
    <property type="match status" value="1"/>
</dbReference>
<dbReference type="GO" id="GO:0009690">
    <property type="term" value="P:cytokinin metabolic process"/>
    <property type="evidence" value="ECO:0007669"/>
    <property type="project" value="InterPro"/>
</dbReference>
<dbReference type="Gene3D" id="3.30.43.10">
    <property type="entry name" value="Uridine Diphospho-n-acetylenolpyruvylglucosamine Reductase, domain 2"/>
    <property type="match status" value="1"/>
</dbReference>
<sequence length="517" mass="57059">MIAYLDPQQNQTPNPPSVAGDGASTGTGTSNIITETEPSITTASSDFGGIIHAVPAAVIHPKSTSDVASAIRLAAGTRHLTVAARGNGHSISGQSLSDGGLVLNMRSLDPKMELVTMPNGRYCADVSGGALWEEVLEWCVKNYNMAPVSWTDYLGLTVGGTLSNGGVSGQAFRHGPQVANVEQMEAVTGDGECHMCSAADSSDLFYSLLGGFGQFGIITRAHIPLQPAPRMVRWIRVVYDKFEEYTADAERLVTRTGPDVFDYVEGFTFINSSDPVNGWPTVPFPSGPSFDAGLIPVGSGPVLYCLEVAVHFNHQRNDKVDEKVDGMLRPLNYIRGLEFIVDVSYVDFLSRVKHVEKEARANGSWESPHPWLNLFIASSDILDFDRHVFKRILKHGIGGPMLVYPMLRNKWDRRMSVALPESEIFYLVALLRFPRLYPEGPRIDEVLAQNREIVNCCRSNGYDFKLYLPHYESESDWAEHFDDGWSRFVSRKAQYDPMAILAPGQKIFSRAAPLRIL</sequence>
<dbReference type="AlphaFoldDB" id="A0AAD6ES84"/>
<protein>
    <recommendedName>
        <fullName evidence="4">cytokinin dehydrogenase</fullName>
        <ecNumber evidence="4">1.5.99.12</ecNumber>
    </recommendedName>
</protein>
<dbReference type="InterPro" id="IPR050432">
    <property type="entry name" value="FAD-linked_Oxidoreductases_BP"/>
</dbReference>
<evidence type="ECO:0000256" key="4">
    <source>
        <dbReference type="ARBA" id="ARBA00011928"/>
    </source>
</evidence>
<evidence type="ECO:0000256" key="7">
    <source>
        <dbReference type="ARBA" id="ARBA00023002"/>
    </source>
</evidence>
<dbReference type="InterPro" id="IPR016167">
    <property type="entry name" value="FAD-bd_PCMH_sub1"/>
</dbReference>
<dbReference type="InterPro" id="IPR036318">
    <property type="entry name" value="FAD-bd_PCMH-like_sf"/>
</dbReference>
<evidence type="ECO:0000256" key="5">
    <source>
        <dbReference type="ARBA" id="ARBA00022630"/>
    </source>
</evidence>
<evidence type="ECO:0000256" key="6">
    <source>
        <dbReference type="ARBA" id="ARBA00022827"/>
    </source>
</evidence>
<dbReference type="Pfam" id="PF09265">
    <property type="entry name" value="Cytokin-bind"/>
    <property type="match status" value="1"/>
</dbReference>
<feature type="compositionally biased region" description="Low complexity" evidence="8">
    <location>
        <begin position="19"/>
        <end position="30"/>
    </location>
</feature>
<feature type="domain" description="FAD-binding PCMH-type" evidence="9">
    <location>
        <begin position="51"/>
        <end position="228"/>
    </location>
</feature>
<dbReference type="InterPro" id="IPR016169">
    <property type="entry name" value="FAD-bd_PCMH_sub2"/>
</dbReference>
<accession>A0AAD6ES84</accession>
<dbReference type="PROSITE" id="PS51387">
    <property type="entry name" value="FAD_PCMH"/>
    <property type="match status" value="1"/>
</dbReference>
<gene>
    <name evidence="10" type="ORF">LUZ61_002866</name>
</gene>
<dbReference type="SUPFAM" id="SSF55103">
    <property type="entry name" value="FAD-linked oxidases, C-terminal domain"/>
    <property type="match status" value="1"/>
</dbReference>
<proteinExistence type="inferred from homology"/>
<keyword evidence="6" id="KW-0274">FAD</keyword>
<dbReference type="InterPro" id="IPR016170">
    <property type="entry name" value="Cytok_DH_C_sf"/>
</dbReference>
<dbReference type="SUPFAM" id="SSF56176">
    <property type="entry name" value="FAD-binding/transporter-associated domain-like"/>
    <property type="match status" value="1"/>
</dbReference>
<dbReference type="Gene3D" id="3.40.462.10">
    <property type="entry name" value="FAD-linked oxidases, C-terminal domain"/>
    <property type="match status" value="1"/>
</dbReference>
<reference evidence="10 11" key="1">
    <citation type="journal article" date="2022" name="Cell">
        <title>Repeat-based holocentromeres influence genome architecture and karyotype evolution.</title>
        <authorList>
            <person name="Hofstatter P.G."/>
            <person name="Thangavel G."/>
            <person name="Lux T."/>
            <person name="Neumann P."/>
            <person name="Vondrak T."/>
            <person name="Novak P."/>
            <person name="Zhang M."/>
            <person name="Costa L."/>
            <person name="Castellani M."/>
            <person name="Scott A."/>
            <person name="Toegelov H."/>
            <person name="Fuchs J."/>
            <person name="Mata-Sucre Y."/>
            <person name="Dias Y."/>
            <person name="Vanzela A.L.L."/>
            <person name="Huettel B."/>
            <person name="Almeida C.C.S."/>
            <person name="Simkova H."/>
            <person name="Souza G."/>
            <person name="Pedrosa-Harand A."/>
            <person name="Macas J."/>
            <person name="Mayer K.F.X."/>
            <person name="Houben A."/>
            <person name="Marques A."/>
        </authorList>
    </citation>
    <scope>NUCLEOTIDE SEQUENCE [LARGE SCALE GENOMIC DNA]</scope>
    <source>
        <strain evidence="10">RhyTen1mFocal</strain>
    </source>
</reference>
<evidence type="ECO:0000256" key="2">
    <source>
        <dbReference type="ARBA" id="ARBA00005466"/>
    </source>
</evidence>
<dbReference type="PANTHER" id="PTHR13878">
    <property type="entry name" value="GULONOLACTONE OXIDASE"/>
    <property type="match status" value="1"/>
</dbReference>
<dbReference type="Pfam" id="PF01565">
    <property type="entry name" value="FAD_binding_4"/>
    <property type="match status" value="1"/>
</dbReference>
<dbReference type="Gene3D" id="3.30.465.10">
    <property type="match status" value="1"/>
</dbReference>
<evidence type="ECO:0000313" key="10">
    <source>
        <dbReference type="EMBL" id="KAJ3699161.1"/>
    </source>
</evidence>
<keyword evidence="7" id="KW-0560">Oxidoreductase</keyword>
<name>A0AAD6ES84_9POAL</name>
<dbReference type="InterPro" id="IPR015345">
    <property type="entry name" value="Cytokinin_DH_FAD/cytokin-bd"/>
</dbReference>
<dbReference type="Proteomes" id="UP001210211">
    <property type="component" value="Unassembled WGS sequence"/>
</dbReference>
<evidence type="ECO:0000256" key="8">
    <source>
        <dbReference type="SAM" id="MobiDB-lite"/>
    </source>
</evidence>
<comment type="cofactor">
    <cofactor evidence="1">
        <name>FAD</name>
        <dbReference type="ChEBI" id="CHEBI:57692"/>
    </cofactor>
</comment>
<dbReference type="InterPro" id="IPR016164">
    <property type="entry name" value="FAD-linked_Oxase-like_C"/>
</dbReference>
<dbReference type="GO" id="GO:0071949">
    <property type="term" value="F:FAD binding"/>
    <property type="evidence" value="ECO:0007669"/>
    <property type="project" value="InterPro"/>
</dbReference>
<evidence type="ECO:0000256" key="1">
    <source>
        <dbReference type="ARBA" id="ARBA00001974"/>
    </source>
</evidence>
<keyword evidence="5" id="KW-0285">Flavoprotein</keyword>
<comment type="subunit">
    <text evidence="3">Monomer.</text>
</comment>
<dbReference type="InterPro" id="IPR006094">
    <property type="entry name" value="Oxid_FAD_bind_N"/>
</dbReference>
<organism evidence="10 11">
    <name type="scientific">Rhynchospora tenuis</name>
    <dbReference type="NCBI Taxonomy" id="198213"/>
    <lineage>
        <taxon>Eukaryota</taxon>
        <taxon>Viridiplantae</taxon>
        <taxon>Streptophyta</taxon>
        <taxon>Embryophyta</taxon>
        <taxon>Tracheophyta</taxon>
        <taxon>Spermatophyta</taxon>
        <taxon>Magnoliopsida</taxon>
        <taxon>Liliopsida</taxon>
        <taxon>Poales</taxon>
        <taxon>Cyperaceae</taxon>
        <taxon>Cyperoideae</taxon>
        <taxon>Rhynchosporeae</taxon>
        <taxon>Rhynchospora</taxon>
    </lineage>
</organism>
<evidence type="ECO:0000313" key="11">
    <source>
        <dbReference type="Proteomes" id="UP001210211"/>
    </source>
</evidence>
<evidence type="ECO:0000259" key="9">
    <source>
        <dbReference type="PROSITE" id="PS51387"/>
    </source>
</evidence>
<dbReference type="EC" id="1.5.99.12" evidence="4"/>
<comment type="similarity">
    <text evidence="2">Belongs to the oxygen-dependent FAD-linked oxidoreductase family.</text>
</comment>
<feature type="region of interest" description="Disordered" evidence="8">
    <location>
        <begin position="1"/>
        <end position="32"/>
    </location>
</feature>